<evidence type="ECO:0000256" key="8">
    <source>
        <dbReference type="ARBA" id="ARBA00049244"/>
    </source>
</evidence>
<dbReference type="PANTHER" id="PTHR34388:SF1">
    <property type="entry name" value="DNA POLYMERASE III SUBUNIT DELTA"/>
    <property type="match status" value="1"/>
</dbReference>
<protein>
    <recommendedName>
        <fullName evidence="2">DNA polymerase III subunit delta</fullName>
        <ecNumber evidence="1">2.7.7.7</ecNumber>
    </recommendedName>
</protein>
<dbReference type="InterPro" id="IPR005790">
    <property type="entry name" value="DNA_polIII_delta"/>
</dbReference>
<dbReference type="AlphaFoldDB" id="A0AAJ1Q2U0"/>
<dbReference type="SUPFAM" id="SSF48019">
    <property type="entry name" value="post-AAA+ oligomerization domain-like"/>
    <property type="match status" value="1"/>
</dbReference>
<keyword evidence="3 11" id="KW-0808">Transferase</keyword>
<comment type="catalytic activity">
    <reaction evidence="8">
        <text>DNA(n) + a 2'-deoxyribonucleoside 5'-triphosphate = DNA(n+1) + diphosphate</text>
        <dbReference type="Rhea" id="RHEA:22508"/>
        <dbReference type="Rhea" id="RHEA-COMP:17339"/>
        <dbReference type="Rhea" id="RHEA-COMP:17340"/>
        <dbReference type="ChEBI" id="CHEBI:33019"/>
        <dbReference type="ChEBI" id="CHEBI:61560"/>
        <dbReference type="ChEBI" id="CHEBI:173112"/>
        <dbReference type="EC" id="2.7.7.7"/>
    </reaction>
</comment>
<feature type="domain" description="DNA polymerase III delta subunit-like C-terminal" evidence="10">
    <location>
        <begin position="216"/>
        <end position="335"/>
    </location>
</feature>
<dbReference type="GO" id="GO:0006261">
    <property type="term" value="P:DNA-templated DNA replication"/>
    <property type="evidence" value="ECO:0007669"/>
    <property type="project" value="TreeGrafter"/>
</dbReference>
<proteinExistence type="inferred from homology"/>
<dbReference type="InterPro" id="IPR027417">
    <property type="entry name" value="P-loop_NTPase"/>
</dbReference>
<dbReference type="EC" id="2.7.7.7" evidence="1"/>
<dbReference type="GO" id="GO:0003887">
    <property type="term" value="F:DNA-directed DNA polymerase activity"/>
    <property type="evidence" value="ECO:0007669"/>
    <property type="project" value="UniProtKB-KW"/>
</dbReference>
<dbReference type="RefSeq" id="WP_285065353.1">
    <property type="nucleotide sequence ID" value="NZ_JASOOE010000003.1"/>
</dbReference>
<evidence type="ECO:0000313" key="11">
    <source>
        <dbReference type="EMBL" id="MDK7186698.1"/>
    </source>
</evidence>
<dbReference type="EMBL" id="JASOOE010000003">
    <property type="protein sequence ID" value="MDK7186698.1"/>
    <property type="molecule type" value="Genomic_DNA"/>
</dbReference>
<dbReference type="Gene3D" id="3.40.50.300">
    <property type="entry name" value="P-loop containing nucleotide triphosphate hydrolases"/>
    <property type="match status" value="1"/>
</dbReference>
<evidence type="ECO:0000256" key="4">
    <source>
        <dbReference type="ARBA" id="ARBA00022695"/>
    </source>
</evidence>
<evidence type="ECO:0000259" key="10">
    <source>
        <dbReference type="Pfam" id="PF21694"/>
    </source>
</evidence>
<dbReference type="Proteomes" id="UP001229251">
    <property type="component" value="Unassembled WGS sequence"/>
</dbReference>
<evidence type="ECO:0000256" key="7">
    <source>
        <dbReference type="ARBA" id="ARBA00034754"/>
    </source>
</evidence>
<evidence type="ECO:0000313" key="12">
    <source>
        <dbReference type="Proteomes" id="UP001229251"/>
    </source>
</evidence>
<sequence length="339" mass="39496">MGYQEAIQAINQNDIQAIYTLLGKEYFLIQEFRETLMKSVERYYGDLDISVLDYREVTMDQVLDEAESFSFLAELRLVMVEEADFISSNPQKKLTIAEEKRLQAYLKDPNPGTCLVFLMPYEKVDKRRKLTQQIQKYSQIIEVLALEERELRRYLKDYIKTASLNVTKEAFEELLTRSNFQLSQTMAEIKKLEQYAQNNETINLEVVKNLVTRSLESNIFELTDAILRRRFVDAIQIYQDLILMKNDPLALQALIISQFRLILQVQILFAAGQNQGEIAKSLNVHPYRVKLAMNYATSMDRQDLESLYRSLIEADFFIKTGKVQADTSFYLILSQLAHS</sequence>
<dbReference type="Gene3D" id="1.10.8.60">
    <property type="match status" value="1"/>
</dbReference>
<evidence type="ECO:0000256" key="5">
    <source>
        <dbReference type="ARBA" id="ARBA00022705"/>
    </source>
</evidence>
<reference evidence="11" key="1">
    <citation type="submission" date="2023-05" db="EMBL/GenBank/DDBJ databases">
        <title>Cataloging the Phylogenetic Diversity of Human Bladder Bacteria.</title>
        <authorList>
            <person name="Du J."/>
        </authorList>
    </citation>
    <scope>NUCLEOTIDE SEQUENCE</scope>
    <source>
        <strain evidence="11">UMB1231</strain>
    </source>
</reference>
<comment type="caution">
    <text evidence="11">The sequence shown here is derived from an EMBL/GenBank/DDBJ whole genome shotgun (WGS) entry which is preliminary data.</text>
</comment>
<dbReference type="PANTHER" id="PTHR34388">
    <property type="entry name" value="DNA POLYMERASE III SUBUNIT DELTA"/>
    <property type="match status" value="1"/>
</dbReference>
<keyword evidence="6" id="KW-0239">DNA-directed DNA polymerase</keyword>
<keyword evidence="5" id="KW-0235">DNA replication</keyword>
<evidence type="ECO:0000259" key="9">
    <source>
        <dbReference type="Pfam" id="PF06144"/>
    </source>
</evidence>
<dbReference type="SUPFAM" id="SSF52540">
    <property type="entry name" value="P-loop containing nucleoside triphosphate hydrolases"/>
    <property type="match status" value="1"/>
</dbReference>
<evidence type="ECO:0000256" key="3">
    <source>
        <dbReference type="ARBA" id="ARBA00022679"/>
    </source>
</evidence>
<organism evidence="11 12">
    <name type="scientific">Facklamia hominis</name>
    <dbReference type="NCBI Taxonomy" id="178214"/>
    <lineage>
        <taxon>Bacteria</taxon>
        <taxon>Bacillati</taxon>
        <taxon>Bacillota</taxon>
        <taxon>Bacilli</taxon>
        <taxon>Lactobacillales</taxon>
        <taxon>Aerococcaceae</taxon>
        <taxon>Facklamia</taxon>
    </lineage>
</organism>
<dbReference type="GO" id="GO:0009360">
    <property type="term" value="C:DNA polymerase III complex"/>
    <property type="evidence" value="ECO:0007669"/>
    <property type="project" value="InterPro"/>
</dbReference>
<dbReference type="Pfam" id="PF06144">
    <property type="entry name" value="DNA_pol3_delta"/>
    <property type="match status" value="1"/>
</dbReference>
<accession>A0AAJ1Q2U0</accession>
<comment type="similarity">
    <text evidence="7">Belongs to the DNA polymerase HolA subunit family.</text>
</comment>
<dbReference type="InterPro" id="IPR010372">
    <property type="entry name" value="DNA_pol3_delta_N"/>
</dbReference>
<evidence type="ECO:0000256" key="6">
    <source>
        <dbReference type="ARBA" id="ARBA00022932"/>
    </source>
</evidence>
<feature type="domain" description="DNA polymerase III delta N-terminal" evidence="9">
    <location>
        <begin position="19"/>
        <end position="142"/>
    </location>
</feature>
<evidence type="ECO:0000256" key="1">
    <source>
        <dbReference type="ARBA" id="ARBA00012417"/>
    </source>
</evidence>
<dbReference type="NCBIfam" id="TIGR01128">
    <property type="entry name" value="holA"/>
    <property type="match status" value="1"/>
</dbReference>
<gene>
    <name evidence="11" type="primary">holA</name>
    <name evidence="11" type="ORF">QP433_01740</name>
</gene>
<dbReference type="InterPro" id="IPR008921">
    <property type="entry name" value="DNA_pol3_clamp-load_cplx_C"/>
</dbReference>
<dbReference type="InterPro" id="IPR048466">
    <property type="entry name" value="DNA_pol3_delta-like_C"/>
</dbReference>
<dbReference type="Gene3D" id="1.20.272.10">
    <property type="match status" value="1"/>
</dbReference>
<dbReference type="Pfam" id="PF21694">
    <property type="entry name" value="DNA_pol3_delta_C"/>
    <property type="match status" value="1"/>
</dbReference>
<keyword evidence="4 11" id="KW-0548">Nucleotidyltransferase</keyword>
<name>A0AAJ1Q2U0_9LACT</name>
<dbReference type="GO" id="GO:0003677">
    <property type="term" value="F:DNA binding"/>
    <property type="evidence" value="ECO:0007669"/>
    <property type="project" value="InterPro"/>
</dbReference>
<evidence type="ECO:0000256" key="2">
    <source>
        <dbReference type="ARBA" id="ARBA00017703"/>
    </source>
</evidence>